<sequence>MNIQEKRNSKTVRFPDELNCKLEESIRSKAIRAIWFDKTERTEYHILWLKVIDKKEIEKSISVDYQNAILRENQILIVFLDKKDFEYSLRFNDFILAHLLYEDNCLYSTEKVTQHTYLKETYHMKIRDSYEEKHQLLNKISTDFITEKLQGAWQFIIKAFANDITYLELMVFGTSFENKTITQRMLILERFIPEMKKLLVKKDEQTYFLIDYIIHDDDSGYYDDFGKSLQKIQKLFYKLVHQNITLYTDKYNGSPILRVEKSNEVYGHELMHHEALNQLKKFDEVEELFVFHQITTFGNSGLHEHLYVFVVIKQKATEELKTYLQHIEHNPIEDVCLTSICYTRYQIQSKLYKYQCFFKKVMKSKNKIYSAGYYPKIHWHNEEICTIDDLKGLYELNLFHYESNIKPILESKNTRKYISKKMLVDFFINHLKTFIYSEIIYKPQSKNLITLWNLMIFANNTLLDKFSTTEINQLSSLLQKLQNEFIEEGQLLLDESTCTLVDKFVTTLFAHLQSSNEFKN</sequence>
<dbReference type="Proteomes" id="UP000672011">
    <property type="component" value="Chromosome"/>
</dbReference>
<name>A0ABX7XBS8_9FLAO</name>
<evidence type="ECO:0000313" key="1">
    <source>
        <dbReference type="EMBL" id="QTV05361.1"/>
    </source>
</evidence>
<dbReference type="RefSeq" id="WP_230476000.1">
    <property type="nucleotide sequence ID" value="NZ_CP072842.1"/>
</dbReference>
<dbReference type="EMBL" id="CP072842">
    <property type="protein sequence ID" value="QTV05361.1"/>
    <property type="molecule type" value="Genomic_DNA"/>
</dbReference>
<accession>A0ABX7XBS8</accession>
<gene>
    <name evidence="1" type="ORF">J9309_11375</name>
</gene>
<proteinExistence type="predicted"/>
<organism evidence="1 2">
    <name type="scientific">Faecalibacter bovis</name>
    <dbReference type="NCBI Taxonomy" id="2898187"/>
    <lineage>
        <taxon>Bacteria</taxon>
        <taxon>Pseudomonadati</taxon>
        <taxon>Bacteroidota</taxon>
        <taxon>Flavobacteriia</taxon>
        <taxon>Flavobacteriales</taxon>
        <taxon>Weeksellaceae</taxon>
        <taxon>Faecalibacter</taxon>
    </lineage>
</organism>
<keyword evidence="2" id="KW-1185">Reference proteome</keyword>
<evidence type="ECO:0000313" key="2">
    <source>
        <dbReference type="Proteomes" id="UP000672011"/>
    </source>
</evidence>
<reference evidence="2" key="2">
    <citation type="submission" date="2021-04" db="EMBL/GenBank/DDBJ databases">
        <title>Taxonomy of Flavobacteriaceae bacterium ZY171143.</title>
        <authorList>
            <person name="Li F."/>
        </authorList>
    </citation>
    <scope>NUCLEOTIDE SEQUENCE [LARGE SCALE GENOMIC DNA]</scope>
    <source>
        <strain evidence="2">ZY171143</strain>
    </source>
</reference>
<reference evidence="1 2" key="1">
    <citation type="journal article" date="2021" name="Int. J. Syst. Evol. Microbiol.">
        <title>Faecalibacter bovis sp. nov., isolated from cow faeces.</title>
        <authorList>
            <person name="Li F."/>
            <person name="Zhao W."/>
            <person name="Hong Q."/>
            <person name="Shao Q."/>
            <person name="Song J."/>
            <person name="Yang S."/>
        </authorList>
    </citation>
    <scope>NUCLEOTIDE SEQUENCE [LARGE SCALE GENOMIC DNA]</scope>
    <source>
        <strain evidence="1 2">ZY171143</strain>
    </source>
</reference>
<protein>
    <submittedName>
        <fullName evidence="1">Uncharacterized protein</fullName>
    </submittedName>
</protein>